<evidence type="ECO:0008006" key="3">
    <source>
        <dbReference type="Google" id="ProtNLM"/>
    </source>
</evidence>
<organism evidence="1 2">
    <name type="scientific">Mucilaginibacter pedocola</name>
    <dbReference type="NCBI Taxonomy" id="1792845"/>
    <lineage>
        <taxon>Bacteria</taxon>
        <taxon>Pseudomonadati</taxon>
        <taxon>Bacteroidota</taxon>
        <taxon>Sphingobacteriia</taxon>
        <taxon>Sphingobacteriales</taxon>
        <taxon>Sphingobacteriaceae</taxon>
        <taxon>Mucilaginibacter</taxon>
    </lineage>
</organism>
<accession>A0A1S9PFW2</accession>
<sequence>MERFETYISKASYKTSPIETFLINRNLIINITDNDYVNFQIVCSRPIEDNTFVWLSNYRFPLLFERKIDNNFYYSIQTDGFFGNREREIFSHVFSDSLGSKSFLKLFINNYGICEIDLELEINGVKKYERIGSIKISSIKIDDINYLLGYLLEKEFFYWESLSLTKNEATDLLKNRENVLWILNKIQFIISEFENGFMPNLEDYFYKLQPTSKITNWDNENTLDDQSLLWIMDNPGVLESATAYDEERFIILSRNYKAKEVLVRTLYEDSNTPENQIIHSFVNELYSTLNDFGSIIRTKIKIVVDQDDFKVRLQKSYFSRLNELINNYKQKLSKIKYLLQIKIPVKSLSNVTITNFRFDAKPHYQKIFHLINLFRNKKEAFFSQDVLFSGTNDISKLYEIYCLFKIIDVIKNTLQFSPINHATSARNHFKSNEDVLFDIEPNINSIYSFVKMNETIRLNLFYELLPDSLVNVSKTGDYRYRPDFVLELIENDNKSYIILDAKYKKIGTIENHDYEELTLKYLHGIGNVNGGHSTLLGLMVINPISGGGIQFYQKGKYSMFGSTPSLPLIGRVQLSVEDGNIAYLEQVLKEFMLLNRKN</sequence>
<evidence type="ECO:0000313" key="1">
    <source>
        <dbReference type="EMBL" id="OOQ59844.1"/>
    </source>
</evidence>
<protein>
    <recommendedName>
        <fullName evidence="3">DUF2357 domain-containing protein</fullName>
    </recommendedName>
</protein>
<comment type="caution">
    <text evidence="1">The sequence shown here is derived from an EMBL/GenBank/DDBJ whole genome shotgun (WGS) entry which is preliminary data.</text>
</comment>
<reference evidence="1 2" key="1">
    <citation type="submission" date="2016-07" db="EMBL/GenBank/DDBJ databases">
        <title>Genomic analysis of zinc-resistant bacterium Mucilaginibacter pedocola TBZ30.</title>
        <authorList>
            <person name="Huang J."/>
            <person name="Tang J."/>
        </authorList>
    </citation>
    <scope>NUCLEOTIDE SEQUENCE [LARGE SCALE GENOMIC DNA]</scope>
    <source>
        <strain evidence="1 2">TBZ30</strain>
    </source>
</reference>
<name>A0A1S9PFW2_9SPHI</name>
<proteinExistence type="predicted"/>
<keyword evidence="2" id="KW-1185">Reference proteome</keyword>
<dbReference type="Proteomes" id="UP000189739">
    <property type="component" value="Unassembled WGS sequence"/>
</dbReference>
<dbReference type="RefSeq" id="WP_078348599.1">
    <property type="nucleotide sequence ID" value="NZ_MBTF01000012.1"/>
</dbReference>
<dbReference type="OrthoDB" id="980345at2"/>
<dbReference type="EMBL" id="MBTF01000012">
    <property type="protein sequence ID" value="OOQ59844.1"/>
    <property type="molecule type" value="Genomic_DNA"/>
</dbReference>
<evidence type="ECO:0000313" key="2">
    <source>
        <dbReference type="Proteomes" id="UP000189739"/>
    </source>
</evidence>
<dbReference type="InterPro" id="IPR007505">
    <property type="entry name" value="PDDEXK_7"/>
</dbReference>
<gene>
    <name evidence="1" type="ORF">BC343_06775</name>
</gene>
<dbReference type="Pfam" id="PF04411">
    <property type="entry name" value="PDDEXK_7"/>
    <property type="match status" value="1"/>
</dbReference>
<dbReference type="AlphaFoldDB" id="A0A1S9PFW2"/>